<comment type="caution">
    <text evidence="2">The sequence shown here is derived from an EMBL/GenBank/DDBJ whole genome shotgun (WGS) entry which is preliminary data.</text>
</comment>
<keyword evidence="3" id="KW-1185">Reference proteome</keyword>
<proteinExistence type="predicted"/>
<name>A0ABS6DWD1_9FIRM</name>
<dbReference type="Pfam" id="PF14470">
    <property type="entry name" value="bPH_3"/>
    <property type="match status" value="1"/>
</dbReference>
<dbReference type="InterPro" id="IPR039519">
    <property type="entry name" value="YokE-like_PH"/>
</dbReference>
<accession>A0ABS6DWD1</accession>
<dbReference type="Proteomes" id="UP001196301">
    <property type="component" value="Unassembled WGS sequence"/>
</dbReference>
<evidence type="ECO:0000313" key="3">
    <source>
        <dbReference type="Proteomes" id="UP001196301"/>
    </source>
</evidence>
<evidence type="ECO:0000259" key="1">
    <source>
        <dbReference type="Pfam" id="PF14470"/>
    </source>
</evidence>
<dbReference type="EMBL" id="JAHLOQ010000015">
    <property type="protein sequence ID" value="MBU5336163.1"/>
    <property type="molecule type" value="Genomic_DNA"/>
</dbReference>
<dbReference type="RefSeq" id="WP_216569287.1">
    <property type="nucleotide sequence ID" value="NZ_JAHLOQ010000015.1"/>
</dbReference>
<sequence>MESLNFSMSVLKENEKILASLTCNLKSFIDFTIVDENGVLLITDNRVLFCKYVGSNLSVVHNFDYKLITSFNIKEDDDKNKYIIFKYNGDRVKITNIKSGDVLEAAEIITKKQRVL</sequence>
<evidence type="ECO:0000313" key="2">
    <source>
        <dbReference type="EMBL" id="MBU5336163.1"/>
    </source>
</evidence>
<gene>
    <name evidence="2" type="ORF">KQI20_06900</name>
</gene>
<reference evidence="2 3" key="1">
    <citation type="submission" date="2021-06" db="EMBL/GenBank/DDBJ databases">
        <authorList>
            <person name="Sun Q."/>
            <person name="Li D."/>
        </authorList>
    </citation>
    <scope>NUCLEOTIDE SEQUENCE [LARGE SCALE GENOMIC DNA]</scope>
    <source>
        <strain evidence="2 3">N19</strain>
    </source>
</reference>
<protein>
    <submittedName>
        <fullName evidence="2">PH domain-containing protein</fullName>
    </submittedName>
</protein>
<feature type="domain" description="YokE-like PH" evidence="1">
    <location>
        <begin position="11"/>
        <end position="110"/>
    </location>
</feature>
<organism evidence="2 3">
    <name type="scientific">Intestinibacter bartlettii</name>
    <dbReference type="NCBI Taxonomy" id="261299"/>
    <lineage>
        <taxon>Bacteria</taxon>
        <taxon>Bacillati</taxon>
        <taxon>Bacillota</taxon>
        <taxon>Clostridia</taxon>
        <taxon>Peptostreptococcales</taxon>
        <taxon>Peptostreptococcaceae</taxon>
        <taxon>Intestinibacter</taxon>
    </lineage>
</organism>